<dbReference type="EMBL" id="OZ034828">
    <property type="protein sequence ID" value="CAL1684736.1"/>
    <property type="molecule type" value="Genomic_DNA"/>
</dbReference>
<evidence type="ECO:0000313" key="2">
    <source>
        <dbReference type="Proteomes" id="UP001497644"/>
    </source>
</evidence>
<keyword evidence="2" id="KW-1185">Reference proteome</keyword>
<name>A0AAV2NYD6_9HYME</name>
<reference evidence="1" key="1">
    <citation type="submission" date="2024-04" db="EMBL/GenBank/DDBJ databases">
        <authorList>
            <consortium name="Molecular Ecology Group"/>
        </authorList>
    </citation>
    <scope>NUCLEOTIDE SEQUENCE</scope>
</reference>
<evidence type="ECO:0000313" key="1">
    <source>
        <dbReference type="EMBL" id="CAL1684736.1"/>
    </source>
</evidence>
<protein>
    <submittedName>
        <fullName evidence="1">Uncharacterized protein</fullName>
    </submittedName>
</protein>
<accession>A0AAV2NYD6</accession>
<gene>
    <name evidence="1" type="ORF">LPLAT_LOCUS10300</name>
</gene>
<proteinExistence type="predicted"/>
<dbReference type="Proteomes" id="UP001497644">
    <property type="component" value="Chromosome 5"/>
</dbReference>
<organism evidence="1 2">
    <name type="scientific">Lasius platythorax</name>
    <dbReference type="NCBI Taxonomy" id="488582"/>
    <lineage>
        <taxon>Eukaryota</taxon>
        <taxon>Metazoa</taxon>
        <taxon>Ecdysozoa</taxon>
        <taxon>Arthropoda</taxon>
        <taxon>Hexapoda</taxon>
        <taxon>Insecta</taxon>
        <taxon>Pterygota</taxon>
        <taxon>Neoptera</taxon>
        <taxon>Endopterygota</taxon>
        <taxon>Hymenoptera</taxon>
        <taxon>Apocrita</taxon>
        <taxon>Aculeata</taxon>
        <taxon>Formicoidea</taxon>
        <taxon>Formicidae</taxon>
        <taxon>Formicinae</taxon>
        <taxon>Lasius</taxon>
        <taxon>Lasius</taxon>
    </lineage>
</organism>
<sequence length="79" mass="8651">MGFRIEVPIADSQFGHVPGRVVVAGPAKPRSGNLETGAEIARTRWRKKRYPSKPGMKRALIAQRETSGKEGTRLIAPIV</sequence>
<dbReference type="AlphaFoldDB" id="A0AAV2NYD6"/>